<proteinExistence type="predicted"/>
<evidence type="ECO:0000313" key="3">
    <source>
        <dbReference type="Proteomes" id="UP000030848"/>
    </source>
</evidence>
<reference evidence="2 3" key="1">
    <citation type="submission" date="2014-10" db="EMBL/GenBank/DDBJ databases">
        <title>Genome sequence of Micropolyspora internatus JCM3315.</title>
        <authorList>
            <person name="Shin S.-K."/>
            <person name="Yi H."/>
        </authorList>
    </citation>
    <scope>NUCLEOTIDE SEQUENCE [LARGE SCALE GENOMIC DNA]</scope>
    <source>
        <strain evidence="2 3">JCM 3315</strain>
    </source>
</reference>
<feature type="compositionally biased region" description="Basic and acidic residues" evidence="1">
    <location>
        <begin position="9"/>
        <end position="24"/>
    </location>
</feature>
<evidence type="ECO:0000256" key="1">
    <source>
        <dbReference type="SAM" id="MobiDB-lite"/>
    </source>
</evidence>
<organism evidence="2 3">
    <name type="scientific">Saccharomonospora viridis</name>
    <dbReference type="NCBI Taxonomy" id="1852"/>
    <lineage>
        <taxon>Bacteria</taxon>
        <taxon>Bacillati</taxon>
        <taxon>Actinomycetota</taxon>
        <taxon>Actinomycetes</taxon>
        <taxon>Pseudonocardiales</taxon>
        <taxon>Pseudonocardiaceae</taxon>
        <taxon>Saccharomonospora</taxon>
    </lineage>
</organism>
<dbReference type="Proteomes" id="UP000030848">
    <property type="component" value="Unassembled WGS sequence"/>
</dbReference>
<protein>
    <submittedName>
        <fullName evidence="2">Uncharacterized protein</fullName>
    </submittedName>
</protein>
<accession>A0A837D668</accession>
<comment type="caution">
    <text evidence="2">The sequence shown here is derived from an EMBL/GenBank/DDBJ whole genome shotgun (WGS) entry which is preliminary data.</text>
</comment>
<gene>
    <name evidence="2" type="ORF">MINT15_33490</name>
</gene>
<sequence>MAALPQPSPHRDEDRRDRRGRQSDCPEATKSLTQQQKSHDHREDR</sequence>
<name>A0A837D668_9PSEU</name>
<evidence type="ECO:0000313" key="2">
    <source>
        <dbReference type="EMBL" id="KHF43147.1"/>
    </source>
</evidence>
<feature type="region of interest" description="Disordered" evidence="1">
    <location>
        <begin position="1"/>
        <end position="45"/>
    </location>
</feature>
<dbReference type="AlphaFoldDB" id="A0A837D668"/>
<dbReference type="EMBL" id="JRZE01000006">
    <property type="protein sequence ID" value="KHF43147.1"/>
    <property type="molecule type" value="Genomic_DNA"/>
</dbReference>